<sequence length="340" mass="36788">MAMASSSIPSPRLPWRRPAATCSTGSSHKLSRSVALPQPHHSSHGRRLSISETFANLKKQGKVAFIPYITAGDPDLSTTSEALKVLDATGSDIIELGLPYSDPLLDGPVIQASAARALAKGANFNAVMSMLSEVTPQISCPITLFSYYNPILKYGLSKFLTAMKDVGIQGLIVPDLPFEEAQSVRNEARSKKIELVLFTTPTTSTQRMKAITQATEGFLYLVSHTGVTGACSSINPEVPFLLQKIKEVTDKPIAVGFGISKPEHVKQLSIWGADGVIVGSAIVRLLGEAKSPKEGLEKMEAFTRSLKLVLEMEAFTRSRKSSLPRNHSHGISRTFLTKKI</sequence>
<evidence type="ECO:0000256" key="4">
    <source>
        <dbReference type="ARBA" id="ARBA00022822"/>
    </source>
</evidence>
<dbReference type="PANTHER" id="PTHR43406:SF1">
    <property type="entry name" value="TRYPTOPHAN SYNTHASE ALPHA CHAIN, CHLOROPLASTIC"/>
    <property type="match status" value="1"/>
</dbReference>
<evidence type="ECO:0000256" key="8">
    <source>
        <dbReference type="ARBA" id="ARBA00060788"/>
    </source>
</evidence>
<feature type="region of interest" description="Disordered" evidence="10">
    <location>
        <begin position="1"/>
        <end position="48"/>
    </location>
</feature>
<keyword evidence="5" id="KW-0057">Aromatic amino acid biosynthesis</keyword>
<dbReference type="FunFam" id="3.20.20.70:FF:000107">
    <property type="entry name" value="Tryptophan synthase alpha chain, chloroplastic"/>
    <property type="match status" value="1"/>
</dbReference>
<dbReference type="InterPro" id="IPR002028">
    <property type="entry name" value="Trp_synthase_suA"/>
</dbReference>
<comment type="pathway">
    <text evidence="1">Amino-acid biosynthesis; L-tryptophan biosynthesis; L-tryptophan from chorismate: step 5/5.</text>
</comment>
<evidence type="ECO:0000256" key="7">
    <source>
        <dbReference type="ARBA" id="ARBA00049047"/>
    </source>
</evidence>
<evidence type="ECO:0000256" key="1">
    <source>
        <dbReference type="ARBA" id="ARBA00004733"/>
    </source>
</evidence>
<dbReference type="InterPro" id="IPR018204">
    <property type="entry name" value="Trp_synthase_alpha_AS"/>
</dbReference>
<comment type="catalytic activity">
    <reaction evidence="7">
        <text>(1S,2R)-1-C-(indol-3-yl)glycerol 3-phosphate + L-serine = D-glyceraldehyde 3-phosphate + L-tryptophan + H2O</text>
        <dbReference type="Rhea" id="RHEA:10532"/>
        <dbReference type="ChEBI" id="CHEBI:15377"/>
        <dbReference type="ChEBI" id="CHEBI:33384"/>
        <dbReference type="ChEBI" id="CHEBI:57912"/>
        <dbReference type="ChEBI" id="CHEBI:58866"/>
        <dbReference type="ChEBI" id="CHEBI:59776"/>
        <dbReference type="EC" id="4.2.1.20"/>
    </reaction>
</comment>
<evidence type="ECO:0000256" key="10">
    <source>
        <dbReference type="SAM" id="MobiDB-lite"/>
    </source>
</evidence>
<evidence type="ECO:0000256" key="2">
    <source>
        <dbReference type="ARBA" id="ARBA00011270"/>
    </source>
</evidence>
<dbReference type="CDD" id="cd04724">
    <property type="entry name" value="Tryptophan_synthase_alpha"/>
    <property type="match status" value="1"/>
</dbReference>
<dbReference type="Pfam" id="PF00290">
    <property type="entry name" value="Trp_syntA"/>
    <property type="match status" value="1"/>
</dbReference>
<dbReference type="InterPro" id="IPR013785">
    <property type="entry name" value="Aldolase_TIM"/>
</dbReference>
<dbReference type="Gene3D" id="3.20.20.70">
    <property type="entry name" value="Aldolase class I"/>
    <property type="match status" value="1"/>
</dbReference>
<organism evidence="11">
    <name type="scientific">Anthurium amnicola</name>
    <dbReference type="NCBI Taxonomy" id="1678845"/>
    <lineage>
        <taxon>Eukaryota</taxon>
        <taxon>Viridiplantae</taxon>
        <taxon>Streptophyta</taxon>
        <taxon>Embryophyta</taxon>
        <taxon>Tracheophyta</taxon>
        <taxon>Spermatophyta</taxon>
        <taxon>Magnoliopsida</taxon>
        <taxon>Liliopsida</taxon>
        <taxon>Araceae</taxon>
        <taxon>Pothoideae</taxon>
        <taxon>Potheae</taxon>
        <taxon>Anthurium</taxon>
    </lineage>
</organism>
<dbReference type="GO" id="GO:0004834">
    <property type="term" value="F:tryptophan synthase activity"/>
    <property type="evidence" value="ECO:0007669"/>
    <property type="project" value="UniProtKB-EC"/>
</dbReference>
<comment type="subunit">
    <text evidence="2">Tetramer of two alpha and two beta chains.</text>
</comment>
<dbReference type="HAMAP" id="MF_00131">
    <property type="entry name" value="Trp_synth_alpha"/>
    <property type="match status" value="1"/>
</dbReference>
<dbReference type="NCBIfam" id="TIGR00262">
    <property type="entry name" value="trpA"/>
    <property type="match status" value="1"/>
</dbReference>
<dbReference type="AlphaFoldDB" id="A0A1D1YNT6"/>
<protein>
    <submittedName>
        <fullName evidence="11">Indole-3-glycerol phosphate lyase, chloroplastic</fullName>
    </submittedName>
</protein>
<proteinExistence type="inferred from homology"/>
<evidence type="ECO:0000256" key="9">
    <source>
        <dbReference type="RuleBase" id="RU003662"/>
    </source>
</evidence>
<reference evidence="11" key="1">
    <citation type="submission" date="2015-07" db="EMBL/GenBank/DDBJ databases">
        <title>Transcriptome Assembly of Anthurium amnicola.</title>
        <authorList>
            <person name="Suzuki J."/>
        </authorList>
    </citation>
    <scope>NUCLEOTIDE SEQUENCE</scope>
</reference>
<accession>A0A1D1YNT6</accession>
<name>A0A1D1YNT6_9ARAE</name>
<evidence type="ECO:0000313" key="11">
    <source>
        <dbReference type="EMBL" id="JAT56291.1"/>
    </source>
</evidence>
<comment type="similarity">
    <text evidence="8 9">Belongs to the TrpA family.</text>
</comment>
<keyword evidence="4" id="KW-0822">Tryptophan biosynthesis</keyword>
<dbReference type="UniPathway" id="UPA00035">
    <property type="reaction ID" value="UER00044"/>
</dbReference>
<dbReference type="EMBL" id="GDJX01011645">
    <property type="protein sequence ID" value="JAT56291.1"/>
    <property type="molecule type" value="Transcribed_RNA"/>
</dbReference>
<evidence type="ECO:0000256" key="3">
    <source>
        <dbReference type="ARBA" id="ARBA00022605"/>
    </source>
</evidence>
<keyword evidence="3" id="KW-0028">Amino-acid biosynthesis</keyword>
<dbReference type="GO" id="GO:0005829">
    <property type="term" value="C:cytosol"/>
    <property type="evidence" value="ECO:0007669"/>
    <property type="project" value="TreeGrafter"/>
</dbReference>
<dbReference type="GO" id="GO:0009507">
    <property type="term" value="C:chloroplast"/>
    <property type="evidence" value="ECO:0007669"/>
    <property type="project" value="TreeGrafter"/>
</dbReference>
<evidence type="ECO:0000256" key="6">
    <source>
        <dbReference type="ARBA" id="ARBA00023239"/>
    </source>
</evidence>
<dbReference type="PROSITE" id="PS00167">
    <property type="entry name" value="TRP_SYNTHASE_ALPHA"/>
    <property type="match status" value="1"/>
</dbReference>
<keyword evidence="6 11" id="KW-0456">Lyase</keyword>
<dbReference type="SUPFAM" id="SSF51366">
    <property type="entry name" value="Ribulose-phoshate binding barrel"/>
    <property type="match status" value="1"/>
</dbReference>
<gene>
    <name evidence="11" type="primary">BX1_0</name>
    <name evidence="11" type="ORF">g.44806</name>
</gene>
<dbReference type="InterPro" id="IPR011060">
    <property type="entry name" value="RibuloseP-bd_barrel"/>
</dbReference>
<dbReference type="PANTHER" id="PTHR43406">
    <property type="entry name" value="TRYPTOPHAN SYNTHASE, ALPHA CHAIN"/>
    <property type="match status" value="1"/>
</dbReference>
<evidence type="ECO:0000256" key="5">
    <source>
        <dbReference type="ARBA" id="ARBA00023141"/>
    </source>
</evidence>